<name>A0A6C0GT53_9BACT</name>
<keyword evidence="6" id="KW-1185">Reference proteome</keyword>
<sequence>MRILLFLVLALPCLFLKAKAQQTSIQGLTQTIRGTVVDKESQMPLVGATVIITGSDPVKGSSTDASGSFRIDGVPVGRHTIKITSVGYEDQVLSEMLVGSGKEVILNIGLKESLIQMSEVVVVAAQQEKGKPINEMATLSARSISVEETKRYAASVNDPARAALSFAGVSSTDDIGNEIVIRGNSPKGLLWRIEGVEVPNPNHFAEEGAAGGGVSILSVNMLDNSDFFTGAFPSEYGNALSGVFDIKLRKGNNEKREYAFQAGLLGIDFAVEGPFSPRSKASYLANYRYSTLGILDKIGVRPAGDAIPDFQDFSYKIYLPTAKAGTFSFWGIGGLSRQTSSAVNDSTQWDSRYDRYQDKFMTQMGAIGLSHVYFLDQKTYFESVLSLSGNQNKYTNDTLNAEYNPALRYRQNFVNRSFRASVLFNRKFSARHTLRTGLIFSQLNFDLFSEGRDEDYDNEMVRYVENSGGSQVIQSYAQWKYRIGQNLTLNTGLHYLYMALNGKHSLEPRAGLKWEFTPTQSLGIGLGVHSRHEAMSSYFAQKRLADGSYIQPNRNMDFTRARHVVLSYEHQLREDLRLKAETYYQWLSRVPVRTDLSSTYSLINAEDGFETDSLTSNGKGRNYGLELTLEKFFTNNYYFLFNTSLYDSKYTAANGKEYNTRFNGHFIVNLTAGKEIKVGKNKTNLIGANTRLLWAGGKRYTPIDLEASKLKDEAVYIEDRRFSQQAPNYYRMDIRVSYRKNNPKASHIISLDIQNVTNRLNVYSRYYDEDKQEIATSYQSGLIPILNYRIEF</sequence>
<keyword evidence="2" id="KW-0472">Membrane</keyword>
<dbReference type="RefSeq" id="WP_162447290.1">
    <property type="nucleotide sequence ID" value="NZ_CP048222.1"/>
</dbReference>
<dbReference type="Pfam" id="PF13715">
    <property type="entry name" value="CarbopepD_reg_2"/>
    <property type="match status" value="1"/>
</dbReference>
<feature type="chain" id="PRO_5025617443" evidence="4">
    <location>
        <begin position="21"/>
        <end position="792"/>
    </location>
</feature>
<evidence type="ECO:0000313" key="5">
    <source>
        <dbReference type="EMBL" id="QHT71351.1"/>
    </source>
</evidence>
<keyword evidence="5" id="KW-0675">Receptor</keyword>
<accession>A0A6C0GT53</accession>
<dbReference type="Proteomes" id="UP000480178">
    <property type="component" value="Chromosome"/>
</dbReference>
<feature type="signal peptide" evidence="4">
    <location>
        <begin position="1"/>
        <end position="20"/>
    </location>
</feature>
<dbReference type="AlphaFoldDB" id="A0A6C0GT53"/>
<dbReference type="SUPFAM" id="SSF56935">
    <property type="entry name" value="Porins"/>
    <property type="match status" value="1"/>
</dbReference>
<dbReference type="Gene3D" id="2.40.170.20">
    <property type="entry name" value="TonB-dependent receptor, beta-barrel domain"/>
    <property type="match status" value="1"/>
</dbReference>
<dbReference type="SUPFAM" id="SSF49464">
    <property type="entry name" value="Carboxypeptidase regulatory domain-like"/>
    <property type="match status" value="1"/>
</dbReference>
<evidence type="ECO:0000256" key="2">
    <source>
        <dbReference type="ARBA" id="ARBA00023136"/>
    </source>
</evidence>
<protein>
    <submittedName>
        <fullName evidence="5">TonB-dependent receptor</fullName>
    </submittedName>
</protein>
<dbReference type="EMBL" id="CP048222">
    <property type="protein sequence ID" value="QHT71351.1"/>
    <property type="molecule type" value="Genomic_DNA"/>
</dbReference>
<keyword evidence="3" id="KW-0998">Cell outer membrane</keyword>
<keyword evidence="4" id="KW-0732">Signal</keyword>
<evidence type="ECO:0000256" key="1">
    <source>
        <dbReference type="ARBA" id="ARBA00004442"/>
    </source>
</evidence>
<organism evidence="5 6">
    <name type="scientific">Rhodocytophaga rosea</name>
    <dbReference type="NCBI Taxonomy" id="2704465"/>
    <lineage>
        <taxon>Bacteria</taxon>
        <taxon>Pseudomonadati</taxon>
        <taxon>Bacteroidota</taxon>
        <taxon>Cytophagia</taxon>
        <taxon>Cytophagales</taxon>
        <taxon>Rhodocytophagaceae</taxon>
        <taxon>Rhodocytophaga</taxon>
    </lineage>
</organism>
<reference evidence="5 6" key="1">
    <citation type="submission" date="2020-01" db="EMBL/GenBank/DDBJ databases">
        <authorList>
            <person name="Kim M.K."/>
        </authorList>
    </citation>
    <scope>NUCLEOTIDE SEQUENCE [LARGE SCALE GENOMIC DNA]</scope>
    <source>
        <strain evidence="5 6">172606-1</strain>
    </source>
</reference>
<dbReference type="GO" id="GO:0009279">
    <property type="term" value="C:cell outer membrane"/>
    <property type="evidence" value="ECO:0007669"/>
    <property type="project" value="UniProtKB-SubCell"/>
</dbReference>
<dbReference type="InterPro" id="IPR037066">
    <property type="entry name" value="Plug_dom_sf"/>
</dbReference>
<dbReference type="KEGG" id="rhoz:GXP67_34190"/>
<dbReference type="InterPro" id="IPR008969">
    <property type="entry name" value="CarboxyPept-like_regulatory"/>
</dbReference>
<evidence type="ECO:0000256" key="4">
    <source>
        <dbReference type="SAM" id="SignalP"/>
    </source>
</evidence>
<dbReference type="Gene3D" id="2.60.40.1120">
    <property type="entry name" value="Carboxypeptidase-like, regulatory domain"/>
    <property type="match status" value="1"/>
</dbReference>
<evidence type="ECO:0000256" key="3">
    <source>
        <dbReference type="ARBA" id="ARBA00023237"/>
    </source>
</evidence>
<dbReference type="Gene3D" id="2.170.130.10">
    <property type="entry name" value="TonB-dependent receptor, plug domain"/>
    <property type="match status" value="1"/>
</dbReference>
<proteinExistence type="predicted"/>
<dbReference type="InterPro" id="IPR036942">
    <property type="entry name" value="Beta-barrel_TonB_sf"/>
</dbReference>
<gene>
    <name evidence="5" type="ORF">GXP67_34190</name>
</gene>
<comment type="subcellular location">
    <subcellularLocation>
        <location evidence="1">Cell outer membrane</location>
    </subcellularLocation>
</comment>
<evidence type="ECO:0000313" key="6">
    <source>
        <dbReference type="Proteomes" id="UP000480178"/>
    </source>
</evidence>